<dbReference type="CDD" id="cd00063">
    <property type="entry name" value="FN3"/>
    <property type="match status" value="1"/>
</dbReference>
<dbReference type="Pfam" id="PF00041">
    <property type="entry name" value="fn3"/>
    <property type="match status" value="1"/>
</dbReference>
<name>A0A3P1YFE7_TANFO</name>
<dbReference type="EMBL" id="RQYN01000138">
    <property type="protein sequence ID" value="RRD69108.1"/>
    <property type="molecule type" value="Genomic_DNA"/>
</dbReference>
<feature type="non-terminal residue" evidence="3">
    <location>
        <position position="174"/>
    </location>
</feature>
<dbReference type="SUPFAM" id="SSF49265">
    <property type="entry name" value="Fibronectin type III"/>
    <property type="match status" value="1"/>
</dbReference>
<evidence type="ECO:0000259" key="2">
    <source>
        <dbReference type="PROSITE" id="PS50853"/>
    </source>
</evidence>
<sequence>MNMKRIKQLSIWIIALFAITVTNPAWAVDSLPPRPGTYGPITSTQTTITVNWTEAADNVTWVGNLKYRVAWKKKKSATSWNYTGLKTNITTYTLTGLELNTEYVVEVWVTDENVNYISYGERTIKTKPVDTQYPTKGSYGTITSTTTTIAVNWTRGSDNVTPQNKLRYRLEWRK</sequence>
<dbReference type="Proteomes" id="UP000279860">
    <property type="component" value="Unassembled WGS sequence"/>
</dbReference>
<dbReference type="InterPro" id="IPR003961">
    <property type="entry name" value="FN3_dom"/>
</dbReference>
<gene>
    <name evidence="3" type="ORF">EII41_13660</name>
</gene>
<feature type="domain" description="Fibronectin type-III" evidence="2">
    <location>
        <begin position="32"/>
        <end position="134"/>
    </location>
</feature>
<protein>
    <submittedName>
        <fullName evidence="3">Fibronectin type III domain-containing protein</fullName>
    </submittedName>
</protein>
<keyword evidence="1" id="KW-0732">Signal</keyword>
<proteinExistence type="predicted"/>
<evidence type="ECO:0000313" key="3">
    <source>
        <dbReference type="EMBL" id="RRD69108.1"/>
    </source>
</evidence>
<dbReference type="SMART" id="SM00060">
    <property type="entry name" value="FN3"/>
    <property type="match status" value="1"/>
</dbReference>
<evidence type="ECO:0000313" key="4">
    <source>
        <dbReference type="Proteomes" id="UP000279860"/>
    </source>
</evidence>
<feature type="chain" id="PRO_5018258722" evidence="1">
    <location>
        <begin position="28"/>
        <end position="174"/>
    </location>
</feature>
<accession>A0A3P1YFE7</accession>
<dbReference type="PROSITE" id="PS50853">
    <property type="entry name" value="FN3"/>
    <property type="match status" value="1"/>
</dbReference>
<evidence type="ECO:0000256" key="1">
    <source>
        <dbReference type="SAM" id="SignalP"/>
    </source>
</evidence>
<organism evidence="3 4">
    <name type="scientific">Tannerella forsythia</name>
    <name type="common">Bacteroides forsythus</name>
    <dbReference type="NCBI Taxonomy" id="28112"/>
    <lineage>
        <taxon>Bacteria</taxon>
        <taxon>Pseudomonadati</taxon>
        <taxon>Bacteroidota</taxon>
        <taxon>Bacteroidia</taxon>
        <taxon>Bacteroidales</taxon>
        <taxon>Tannerellaceae</taxon>
        <taxon>Tannerella</taxon>
    </lineage>
</organism>
<comment type="caution">
    <text evidence="3">The sequence shown here is derived from an EMBL/GenBank/DDBJ whole genome shotgun (WGS) entry which is preliminary data.</text>
</comment>
<dbReference type="InterPro" id="IPR036116">
    <property type="entry name" value="FN3_sf"/>
</dbReference>
<dbReference type="InterPro" id="IPR013783">
    <property type="entry name" value="Ig-like_fold"/>
</dbReference>
<reference evidence="3 4" key="1">
    <citation type="submission" date="2018-11" db="EMBL/GenBank/DDBJ databases">
        <title>Genomes From Bacteria Associated with the Canine Oral Cavity: a Test Case for Automated Genome-Based Taxonomic Assignment.</title>
        <authorList>
            <person name="Coil D.A."/>
            <person name="Jospin G."/>
            <person name="Darling A.E."/>
            <person name="Wallis C."/>
            <person name="Davis I.J."/>
            <person name="Harris S."/>
            <person name="Eisen J.A."/>
            <person name="Holcombe L.J."/>
            <person name="O'Flynn C."/>
        </authorList>
    </citation>
    <scope>NUCLEOTIDE SEQUENCE [LARGE SCALE GENOMIC DNA]</scope>
    <source>
        <strain evidence="3 4">OH1426_COT-023</strain>
    </source>
</reference>
<dbReference type="AlphaFoldDB" id="A0A3P1YFE7"/>
<dbReference type="Gene3D" id="2.60.40.10">
    <property type="entry name" value="Immunoglobulins"/>
    <property type="match status" value="1"/>
</dbReference>
<feature type="signal peptide" evidence="1">
    <location>
        <begin position="1"/>
        <end position="27"/>
    </location>
</feature>